<protein>
    <submittedName>
        <fullName evidence="2">Uncharacterized protein</fullName>
    </submittedName>
</protein>
<evidence type="ECO:0000313" key="3">
    <source>
        <dbReference type="Proteomes" id="UP001189429"/>
    </source>
</evidence>
<feature type="compositionally biased region" description="Low complexity" evidence="1">
    <location>
        <begin position="1"/>
        <end position="18"/>
    </location>
</feature>
<reference evidence="2" key="1">
    <citation type="submission" date="2023-10" db="EMBL/GenBank/DDBJ databases">
        <authorList>
            <person name="Chen Y."/>
            <person name="Shah S."/>
            <person name="Dougan E. K."/>
            <person name="Thang M."/>
            <person name="Chan C."/>
        </authorList>
    </citation>
    <scope>NUCLEOTIDE SEQUENCE [LARGE SCALE GENOMIC DNA]</scope>
</reference>
<evidence type="ECO:0000313" key="2">
    <source>
        <dbReference type="EMBL" id="CAK0838274.1"/>
    </source>
</evidence>
<feature type="compositionally biased region" description="Low complexity" evidence="1">
    <location>
        <begin position="25"/>
        <end position="52"/>
    </location>
</feature>
<organism evidence="2 3">
    <name type="scientific">Prorocentrum cordatum</name>
    <dbReference type="NCBI Taxonomy" id="2364126"/>
    <lineage>
        <taxon>Eukaryota</taxon>
        <taxon>Sar</taxon>
        <taxon>Alveolata</taxon>
        <taxon>Dinophyceae</taxon>
        <taxon>Prorocentrales</taxon>
        <taxon>Prorocentraceae</taxon>
        <taxon>Prorocentrum</taxon>
    </lineage>
</organism>
<gene>
    <name evidence="2" type="ORF">PCOR1329_LOCUS34250</name>
</gene>
<feature type="region of interest" description="Disordered" evidence="1">
    <location>
        <begin position="1"/>
        <end position="130"/>
    </location>
</feature>
<dbReference type="Proteomes" id="UP001189429">
    <property type="component" value="Unassembled WGS sequence"/>
</dbReference>
<feature type="non-terminal residue" evidence="2">
    <location>
        <position position="130"/>
    </location>
</feature>
<dbReference type="EMBL" id="CAUYUJ010014211">
    <property type="protein sequence ID" value="CAK0838274.1"/>
    <property type="molecule type" value="Genomic_DNA"/>
</dbReference>
<keyword evidence="3" id="KW-1185">Reference proteome</keyword>
<sequence>RPRGALPSAAPARGPGLRRAPKPGGPVAPVVDDAAAMTEPASPASSLAGAARRAGEQRHGAAAGPKQRGCPAVRRHLLFERPEQKRWEPEVAHNVGSLPSKAESLAERRARRGGSPVPLRPEPGAPAEAK</sequence>
<feature type="compositionally biased region" description="Basic and acidic residues" evidence="1">
    <location>
        <begin position="77"/>
        <end position="91"/>
    </location>
</feature>
<evidence type="ECO:0000256" key="1">
    <source>
        <dbReference type="SAM" id="MobiDB-lite"/>
    </source>
</evidence>
<comment type="caution">
    <text evidence="2">The sequence shown here is derived from an EMBL/GenBank/DDBJ whole genome shotgun (WGS) entry which is preliminary data.</text>
</comment>
<proteinExistence type="predicted"/>
<name>A0ABN9T0K4_9DINO</name>
<feature type="non-terminal residue" evidence="2">
    <location>
        <position position="1"/>
    </location>
</feature>
<accession>A0ABN9T0K4</accession>